<dbReference type="InterPro" id="IPR036770">
    <property type="entry name" value="Ankyrin_rpt-contain_sf"/>
</dbReference>
<keyword evidence="1" id="KW-0677">Repeat</keyword>
<evidence type="ECO:0000313" key="3">
    <source>
        <dbReference type="EMBL" id="KAJ3087303.1"/>
    </source>
</evidence>
<proteinExistence type="predicted"/>
<keyword evidence="4" id="KW-1185">Reference proteome</keyword>
<protein>
    <submittedName>
        <fullName evidence="3">Uncharacterized protein</fullName>
    </submittedName>
</protein>
<keyword evidence="2" id="KW-0040">ANK repeat</keyword>
<dbReference type="PANTHER" id="PTHR24198">
    <property type="entry name" value="ANKYRIN REPEAT AND PROTEIN KINASE DOMAIN-CONTAINING PROTEIN"/>
    <property type="match status" value="1"/>
</dbReference>
<dbReference type="AlphaFoldDB" id="A0AAD5SN78"/>
<dbReference type="Pfam" id="PF12796">
    <property type="entry name" value="Ank_2"/>
    <property type="match status" value="2"/>
</dbReference>
<evidence type="ECO:0000313" key="4">
    <source>
        <dbReference type="Proteomes" id="UP001211907"/>
    </source>
</evidence>
<dbReference type="InterPro" id="IPR002110">
    <property type="entry name" value="Ankyrin_rpt"/>
</dbReference>
<evidence type="ECO:0000256" key="2">
    <source>
        <dbReference type="ARBA" id="ARBA00023043"/>
    </source>
</evidence>
<dbReference type="Gene3D" id="1.25.40.20">
    <property type="entry name" value="Ankyrin repeat-containing domain"/>
    <property type="match status" value="2"/>
</dbReference>
<comment type="caution">
    <text evidence="3">The sequence shown here is derived from an EMBL/GenBank/DDBJ whole genome shotgun (WGS) entry which is preliminary data.</text>
</comment>
<reference evidence="3" key="1">
    <citation type="submission" date="2020-05" db="EMBL/GenBank/DDBJ databases">
        <title>Phylogenomic resolution of chytrid fungi.</title>
        <authorList>
            <person name="Stajich J.E."/>
            <person name="Amses K."/>
            <person name="Simmons R."/>
            <person name="Seto K."/>
            <person name="Myers J."/>
            <person name="Bonds A."/>
            <person name="Quandt C.A."/>
            <person name="Barry K."/>
            <person name="Liu P."/>
            <person name="Grigoriev I."/>
            <person name="Longcore J.E."/>
            <person name="James T.Y."/>
        </authorList>
    </citation>
    <scope>NUCLEOTIDE SEQUENCE</scope>
    <source>
        <strain evidence="3">JEL0513</strain>
    </source>
</reference>
<organism evidence="3 4">
    <name type="scientific">Physocladia obscura</name>
    <dbReference type="NCBI Taxonomy" id="109957"/>
    <lineage>
        <taxon>Eukaryota</taxon>
        <taxon>Fungi</taxon>
        <taxon>Fungi incertae sedis</taxon>
        <taxon>Chytridiomycota</taxon>
        <taxon>Chytridiomycota incertae sedis</taxon>
        <taxon>Chytridiomycetes</taxon>
        <taxon>Chytridiales</taxon>
        <taxon>Chytriomycetaceae</taxon>
        <taxon>Physocladia</taxon>
    </lineage>
</organism>
<accession>A0AAD5SN78</accession>
<name>A0AAD5SN78_9FUNG</name>
<dbReference type="PANTHER" id="PTHR24198:SF165">
    <property type="entry name" value="ANKYRIN REPEAT-CONTAINING PROTEIN-RELATED"/>
    <property type="match status" value="1"/>
</dbReference>
<dbReference type="Proteomes" id="UP001211907">
    <property type="component" value="Unassembled WGS sequence"/>
</dbReference>
<dbReference type="SMART" id="SM00248">
    <property type="entry name" value="ANK"/>
    <property type="match status" value="6"/>
</dbReference>
<dbReference type="EMBL" id="JADGJH010004088">
    <property type="protein sequence ID" value="KAJ3087303.1"/>
    <property type="molecule type" value="Genomic_DNA"/>
</dbReference>
<dbReference type="SUPFAM" id="SSF48403">
    <property type="entry name" value="Ankyrin repeat"/>
    <property type="match status" value="1"/>
</dbReference>
<evidence type="ECO:0000256" key="1">
    <source>
        <dbReference type="ARBA" id="ARBA00022737"/>
    </source>
</evidence>
<gene>
    <name evidence="3" type="ORF">HK100_008406</name>
</gene>
<sequence length="445" mass="49199">MKPVRRDQAAKSLSRVTTMKMMLPTEIIQAIIVHLPIDHVLANVGFVCRAFRHAMTNTLFASNHLDFGLLAQHPNSQNTEDEFADSMWLLILTQFPIGCSTAALVLDPNLLGQLSQVNCKSLIPFNFLEKLKTALLELGRTRYCHLAKIAAAKYSNFRYIGHLYEYLGHVLERCSTDGALHFCIFLIASDEVQMYRLFSKVLKHRGIHLVQRILADTQVDPSANYNCVIIWVSERGYAEIVQFLLVHLRVDPDAINSYALCLVSNNGHESVVKLLLADPRVNPESNDNCAIKSAAENRHDNVVKLLLANPCVNPGAEWNCAIRRSSSGGHTEVVKLLLVDPRVDPGANDNMAVQLASSGGCTEVVKLLLADSRVNPRAGDNNAIQLSARNGYLEVVKLLLADSRVNPAAKNNNALRLASEKGHIEVIKLLLADSRVNSVGYEIKN</sequence>